<proteinExistence type="predicted"/>
<keyword evidence="5 8" id="KW-0812">Transmembrane</keyword>
<evidence type="ECO:0000256" key="4">
    <source>
        <dbReference type="ARBA" id="ARBA00022679"/>
    </source>
</evidence>
<reference evidence="9 10" key="1">
    <citation type="submission" date="2019-09" db="EMBL/GenBank/DDBJ databases">
        <title>Genome sequence of Hymenobacter sp. M3.</title>
        <authorList>
            <person name="Srinivasan S."/>
        </authorList>
    </citation>
    <scope>NUCLEOTIDE SEQUENCE [LARGE SCALE GENOMIC DNA]</scope>
    <source>
        <strain evidence="9 10">M3</strain>
    </source>
</reference>
<feature type="transmembrane region" description="Helical" evidence="8">
    <location>
        <begin position="131"/>
        <end position="148"/>
    </location>
</feature>
<keyword evidence="7 8" id="KW-0472">Membrane</keyword>
<protein>
    <submittedName>
        <fullName evidence="9">Uncharacterized protein</fullName>
    </submittedName>
</protein>
<evidence type="ECO:0000256" key="1">
    <source>
        <dbReference type="ARBA" id="ARBA00004651"/>
    </source>
</evidence>
<dbReference type="PANTHER" id="PTHR33908">
    <property type="entry name" value="MANNOSYLTRANSFERASE YKCB-RELATED"/>
    <property type="match status" value="1"/>
</dbReference>
<keyword evidence="2" id="KW-1003">Cell membrane</keyword>
<dbReference type="RefSeq" id="WP_151080782.1">
    <property type="nucleotide sequence ID" value="NZ_VTWU01000010.1"/>
</dbReference>
<evidence type="ECO:0000256" key="7">
    <source>
        <dbReference type="ARBA" id="ARBA00023136"/>
    </source>
</evidence>
<dbReference type="InterPro" id="IPR050297">
    <property type="entry name" value="LipidA_mod_glycosyltrf_83"/>
</dbReference>
<keyword evidence="3" id="KW-0328">Glycosyltransferase</keyword>
<feature type="transmembrane region" description="Helical" evidence="8">
    <location>
        <begin position="86"/>
        <end position="111"/>
    </location>
</feature>
<sequence length="448" mass="49234">MSAAPFSVPAPAARTIAAPVPRWVCMVLVLLHAAGLLYQLQQHHYLFPDSDRYLAEAANITRHGEFYASPLTEPIRAQEYTIRTPAYPLLLAALGTPQGYVVWMLLAQNLLSLLNLAAVARLAARYTPPRWGWWLALVVTFPAQLIYANVLMSEMLLQTAVVGLCSSGFAFWQTRRWPQLAGVAAWATAAMLIKPVFYPFCLVVLLAGLYAAWQQRRVALAAVAAVPLVLALLYQGWNWQRTGYFHFSSIAEINLLRYNVRGALRKAEGPEVAERVVLGIIRAAENQLGFAAQQRYIKEQSLAVLREHPVAYGVLHAQGMANFFLDPGRFDVVHFLAVPEPPGQGLLARFNAEGYAAIWHFLRTAPVGLLALLLAVAVANLVRLGAFLAFLTSSAAPRTLRITAGALVFYVAFLTGPLGAARFAVPVFPLLLLAVPFALDRCKSLRLR</sequence>
<feature type="transmembrane region" description="Helical" evidence="8">
    <location>
        <begin position="20"/>
        <end position="38"/>
    </location>
</feature>
<organism evidence="9 10">
    <name type="scientific">Hymenobacter busanensis</name>
    <dbReference type="NCBI Taxonomy" id="2607656"/>
    <lineage>
        <taxon>Bacteria</taxon>
        <taxon>Pseudomonadati</taxon>
        <taxon>Bacteroidota</taxon>
        <taxon>Cytophagia</taxon>
        <taxon>Cytophagales</taxon>
        <taxon>Hymenobacteraceae</taxon>
        <taxon>Hymenobacter</taxon>
    </lineage>
</organism>
<keyword evidence="4" id="KW-0808">Transferase</keyword>
<dbReference type="AlphaFoldDB" id="A0AA88JYJ7"/>
<dbReference type="Proteomes" id="UP000326380">
    <property type="component" value="Unassembled WGS sequence"/>
</dbReference>
<feature type="transmembrane region" description="Helical" evidence="8">
    <location>
        <begin position="155"/>
        <end position="172"/>
    </location>
</feature>
<dbReference type="PANTHER" id="PTHR33908:SF11">
    <property type="entry name" value="MEMBRANE PROTEIN"/>
    <property type="match status" value="1"/>
</dbReference>
<feature type="transmembrane region" description="Helical" evidence="8">
    <location>
        <begin position="369"/>
        <end position="391"/>
    </location>
</feature>
<comment type="subcellular location">
    <subcellularLocation>
        <location evidence="1">Cell membrane</location>
        <topology evidence="1">Multi-pass membrane protein</topology>
    </subcellularLocation>
</comment>
<evidence type="ECO:0000256" key="8">
    <source>
        <dbReference type="SAM" id="Phobius"/>
    </source>
</evidence>
<dbReference type="GO" id="GO:0005886">
    <property type="term" value="C:plasma membrane"/>
    <property type="evidence" value="ECO:0007669"/>
    <property type="project" value="UniProtKB-SubCell"/>
</dbReference>
<name>A0AA88JYJ7_9BACT</name>
<dbReference type="GO" id="GO:0016763">
    <property type="term" value="F:pentosyltransferase activity"/>
    <property type="evidence" value="ECO:0007669"/>
    <property type="project" value="TreeGrafter"/>
</dbReference>
<evidence type="ECO:0000313" key="10">
    <source>
        <dbReference type="Proteomes" id="UP000326380"/>
    </source>
</evidence>
<comment type="caution">
    <text evidence="9">The sequence shown here is derived from an EMBL/GenBank/DDBJ whole genome shotgun (WGS) entry which is preliminary data.</text>
</comment>
<accession>A0AA88JYJ7</accession>
<evidence type="ECO:0000256" key="6">
    <source>
        <dbReference type="ARBA" id="ARBA00022989"/>
    </source>
</evidence>
<evidence type="ECO:0000313" key="9">
    <source>
        <dbReference type="EMBL" id="KAA9325299.1"/>
    </source>
</evidence>
<gene>
    <name evidence="9" type="ORF">F0P96_20060</name>
</gene>
<feature type="transmembrane region" description="Helical" evidence="8">
    <location>
        <begin position="218"/>
        <end position="237"/>
    </location>
</feature>
<keyword evidence="6 8" id="KW-1133">Transmembrane helix</keyword>
<keyword evidence="10" id="KW-1185">Reference proteome</keyword>
<dbReference type="GO" id="GO:0009103">
    <property type="term" value="P:lipopolysaccharide biosynthetic process"/>
    <property type="evidence" value="ECO:0007669"/>
    <property type="project" value="UniProtKB-ARBA"/>
</dbReference>
<evidence type="ECO:0000256" key="2">
    <source>
        <dbReference type="ARBA" id="ARBA00022475"/>
    </source>
</evidence>
<evidence type="ECO:0000256" key="5">
    <source>
        <dbReference type="ARBA" id="ARBA00022692"/>
    </source>
</evidence>
<dbReference type="EMBL" id="VTWU01000010">
    <property type="protein sequence ID" value="KAA9325299.1"/>
    <property type="molecule type" value="Genomic_DNA"/>
</dbReference>
<evidence type="ECO:0000256" key="3">
    <source>
        <dbReference type="ARBA" id="ARBA00022676"/>
    </source>
</evidence>
<feature type="transmembrane region" description="Helical" evidence="8">
    <location>
        <begin position="184"/>
        <end position="211"/>
    </location>
</feature>